<evidence type="ECO:0000259" key="6">
    <source>
        <dbReference type="SMART" id="SM00849"/>
    </source>
</evidence>
<dbReference type="SMART" id="SM00849">
    <property type="entry name" value="Lactamase_B"/>
    <property type="match status" value="1"/>
</dbReference>
<evidence type="ECO:0000256" key="2">
    <source>
        <dbReference type="ARBA" id="ARBA00022723"/>
    </source>
</evidence>
<dbReference type="CDD" id="cd06262">
    <property type="entry name" value="metallo-hydrolase-like_MBL-fold"/>
    <property type="match status" value="1"/>
</dbReference>
<dbReference type="InterPro" id="IPR001279">
    <property type="entry name" value="Metallo-B-lactamas"/>
</dbReference>
<dbReference type="Proteomes" id="UP000184184">
    <property type="component" value="Unassembled WGS sequence"/>
</dbReference>
<dbReference type="PANTHER" id="PTHR46233">
    <property type="entry name" value="HYDROXYACYLGLUTATHIONE HYDROLASE GLOC"/>
    <property type="match status" value="1"/>
</dbReference>
<comment type="cofactor">
    <cofactor evidence="1">
        <name>Zn(2+)</name>
        <dbReference type="ChEBI" id="CHEBI:29105"/>
    </cofactor>
</comment>
<keyword evidence="8" id="KW-1185">Reference proteome</keyword>
<name>A0A1M7P5V9_9BACI</name>
<evidence type="ECO:0000313" key="8">
    <source>
        <dbReference type="Proteomes" id="UP000184184"/>
    </source>
</evidence>
<dbReference type="SUPFAM" id="SSF56281">
    <property type="entry name" value="Metallo-hydrolase/oxidoreductase"/>
    <property type="match status" value="1"/>
</dbReference>
<protein>
    <submittedName>
        <fullName evidence="7">Glyoxylase, beta-lactamase superfamily II</fullName>
    </submittedName>
</protein>
<dbReference type="EMBL" id="FRCZ01000003">
    <property type="protein sequence ID" value="SHN11969.1"/>
    <property type="molecule type" value="Genomic_DNA"/>
</dbReference>
<dbReference type="OrthoDB" id="9802248at2"/>
<feature type="domain" description="Metallo-beta-lactamase" evidence="6">
    <location>
        <begin position="12"/>
        <end position="189"/>
    </location>
</feature>
<evidence type="ECO:0000256" key="5">
    <source>
        <dbReference type="SAM" id="MobiDB-lite"/>
    </source>
</evidence>
<dbReference type="InterPro" id="IPR036866">
    <property type="entry name" value="RibonucZ/Hydroxyglut_hydro"/>
</dbReference>
<dbReference type="PANTHER" id="PTHR46233:SF3">
    <property type="entry name" value="HYDROXYACYLGLUTATHIONE HYDROLASE GLOC"/>
    <property type="match status" value="1"/>
</dbReference>
<dbReference type="GO" id="GO:0046872">
    <property type="term" value="F:metal ion binding"/>
    <property type="evidence" value="ECO:0007669"/>
    <property type="project" value="UniProtKB-KW"/>
</dbReference>
<dbReference type="RefSeq" id="WP_073201705.1">
    <property type="nucleotide sequence ID" value="NZ_FRCZ01000003.1"/>
</dbReference>
<accession>A0A1M7P5V9</accession>
<dbReference type="GO" id="GO:0016787">
    <property type="term" value="F:hydrolase activity"/>
    <property type="evidence" value="ECO:0007669"/>
    <property type="project" value="UniProtKB-KW"/>
</dbReference>
<proteinExistence type="predicted"/>
<keyword evidence="3" id="KW-0378">Hydrolase</keyword>
<sequence>MKVEKLTLGPLSTNCYIVIEQNEAIIIDPASDSESIINKVTELGVVPKAVLLTHAHFDHIGALEDIRKYFDIPVYLHEIEHDWLLDPKLNGSSLFGMGEVRSKRADYHFDKSQYRFGSIELEVRHTPGHSPGGVAFVFREDRYVVGGDSLFAGGIGRTDLPGGNYQQLEKSIQDQLYTLADDFEVFPGHGPNTNIKEEKNNNPFSKG</sequence>
<evidence type="ECO:0000256" key="3">
    <source>
        <dbReference type="ARBA" id="ARBA00022801"/>
    </source>
</evidence>
<evidence type="ECO:0000256" key="1">
    <source>
        <dbReference type="ARBA" id="ARBA00001947"/>
    </source>
</evidence>
<dbReference type="Pfam" id="PF00753">
    <property type="entry name" value="Lactamase_B"/>
    <property type="match status" value="1"/>
</dbReference>
<dbReference type="Gene3D" id="3.60.15.10">
    <property type="entry name" value="Ribonuclease Z/Hydroxyacylglutathione hydrolase-like"/>
    <property type="match status" value="1"/>
</dbReference>
<keyword evidence="4" id="KW-0862">Zinc</keyword>
<dbReference type="STRING" id="1027249.SAMN05216179_2018"/>
<reference evidence="7 8" key="1">
    <citation type="submission" date="2016-11" db="EMBL/GenBank/DDBJ databases">
        <authorList>
            <person name="Jaros S."/>
            <person name="Januszkiewicz K."/>
            <person name="Wedrychowicz H."/>
        </authorList>
    </citation>
    <scope>NUCLEOTIDE SEQUENCE [LARGE SCALE GENOMIC DNA]</scope>
    <source>
        <strain evidence="7 8">CGMCC 1.10681</strain>
    </source>
</reference>
<evidence type="ECO:0000256" key="4">
    <source>
        <dbReference type="ARBA" id="ARBA00022833"/>
    </source>
</evidence>
<keyword evidence="2" id="KW-0479">Metal-binding</keyword>
<dbReference type="InterPro" id="IPR051453">
    <property type="entry name" value="MBL_Glyoxalase_II"/>
</dbReference>
<dbReference type="AlphaFoldDB" id="A0A1M7P5V9"/>
<evidence type="ECO:0000313" key="7">
    <source>
        <dbReference type="EMBL" id="SHN11969.1"/>
    </source>
</evidence>
<organism evidence="7 8">
    <name type="scientific">Gracilibacillus kekensis</name>
    <dbReference type="NCBI Taxonomy" id="1027249"/>
    <lineage>
        <taxon>Bacteria</taxon>
        <taxon>Bacillati</taxon>
        <taxon>Bacillota</taxon>
        <taxon>Bacilli</taxon>
        <taxon>Bacillales</taxon>
        <taxon>Bacillaceae</taxon>
        <taxon>Gracilibacillus</taxon>
    </lineage>
</organism>
<feature type="region of interest" description="Disordered" evidence="5">
    <location>
        <begin position="188"/>
        <end position="207"/>
    </location>
</feature>
<gene>
    <name evidence="7" type="ORF">SAMN05216179_2018</name>
</gene>